<dbReference type="Pfam" id="PF00072">
    <property type="entry name" value="Response_reg"/>
    <property type="match status" value="1"/>
</dbReference>
<dbReference type="Proteomes" id="UP000295164">
    <property type="component" value="Unassembled WGS sequence"/>
</dbReference>
<evidence type="ECO:0000313" key="4">
    <source>
        <dbReference type="EMBL" id="TCZ74762.1"/>
    </source>
</evidence>
<dbReference type="InterPro" id="IPR011006">
    <property type="entry name" value="CheY-like_superfamily"/>
</dbReference>
<keyword evidence="5" id="KW-1185">Reference proteome</keyword>
<dbReference type="PANTHER" id="PTHR44591">
    <property type="entry name" value="STRESS RESPONSE REGULATOR PROTEIN 1"/>
    <property type="match status" value="1"/>
</dbReference>
<comment type="caution">
    <text evidence="4">The sequence shown here is derived from an EMBL/GenBank/DDBJ whole genome shotgun (WGS) entry which is preliminary data.</text>
</comment>
<dbReference type="InterPro" id="IPR050595">
    <property type="entry name" value="Bact_response_regulator"/>
</dbReference>
<dbReference type="AlphaFoldDB" id="A0A4V2WNB0"/>
<evidence type="ECO:0000313" key="5">
    <source>
        <dbReference type="Proteomes" id="UP000295164"/>
    </source>
</evidence>
<accession>A0A4V2WNB0</accession>
<evidence type="ECO:0000259" key="3">
    <source>
        <dbReference type="PROSITE" id="PS50110"/>
    </source>
</evidence>
<dbReference type="EMBL" id="SKFH01000001">
    <property type="protein sequence ID" value="TCZ74762.1"/>
    <property type="molecule type" value="Genomic_DNA"/>
</dbReference>
<dbReference type="PROSITE" id="PS50110">
    <property type="entry name" value="RESPONSE_REGULATORY"/>
    <property type="match status" value="1"/>
</dbReference>
<sequence>MHKPNVILYADDDADDREMLHDVFLECSNYSIVAFATGDELIDFLGKHRDEICAVILDINMPPKSGIQVLKEIRQDESLDKLPVVIYTTASNPLERKVIEQLDALILKKPTSCPAMKEIVQRVLEYCAAFQAQHPLSSL</sequence>
<dbReference type="GO" id="GO:0000160">
    <property type="term" value="P:phosphorelay signal transduction system"/>
    <property type="evidence" value="ECO:0007669"/>
    <property type="project" value="InterPro"/>
</dbReference>
<proteinExistence type="predicted"/>
<dbReference type="InterPro" id="IPR001789">
    <property type="entry name" value="Sig_transdc_resp-reg_receiver"/>
</dbReference>
<dbReference type="RefSeq" id="WP_131850118.1">
    <property type="nucleotide sequence ID" value="NZ_SKFH01000001.1"/>
</dbReference>
<keyword evidence="1 2" id="KW-0597">Phosphoprotein</keyword>
<organism evidence="4 5">
    <name type="scientific">Flaviaesturariibacter aridisoli</name>
    <dbReference type="NCBI Taxonomy" id="2545761"/>
    <lineage>
        <taxon>Bacteria</taxon>
        <taxon>Pseudomonadati</taxon>
        <taxon>Bacteroidota</taxon>
        <taxon>Chitinophagia</taxon>
        <taxon>Chitinophagales</taxon>
        <taxon>Chitinophagaceae</taxon>
        <taxon>Flaviaestuariibacter</taxon>
    </lineage>
</organism>
<feature type="domain" description="Response regulatory" evidence="3">
    <location>
        <begin position="6"/>
        <end position="124"/>
    </location>
</feature>
<dbReference type="OrthoDB" id="959604at2"/>
<dbReference type="PANTHER" id="PTHR44591:SF20">
    <property type="entry name" value="PROTEIN PILH"/>
    <property type="match status" value="1"/>
</dbReference>
<name>A0A4V2WNB0_9BACT</name>
<protein>
    <submittedName>
        <fullName evidence="4">Response regulator</fullName>
    </submittedName>
</protein>
<reference evidence="4 5" key="1">
    <citation type="submission" date="2019-03" db="EMBL/GenBank/DDBJ databases">
        <authorList>
            <person name="Kim M.K.M."/>
        </authorList>
    </citation>
    <scope>NUCLEOTIDE SEQUENCE [LARGE SCALE GENOMIC DNA]</scope>
    <source>
        <strain evidence="4 5">17J68-15</strain>
    </source>
</reference>
<feature type="modified residue" description="4-aspartylphosphate" evidence="2">
    <location>
        <position position="58"/>
    </location>
</feature>
<evidence type="ECO:0000256" key="2">
    <source>
        <dbReference type="PROSITE-ProRule" id="PRU00169"/>
    </source>
</evidence>
<evidence type="ECO:0000256" key="1">
    <source>
        <dbReference type="ARBA" id="ARBA00022553"/>
    </source>
</evidence>
<gene>
    <name evidence="4" type="ORF">E0486_00210</name>
</gene>
<dbReference type="Gene3D" id="3.40.50.2300">
    <property type="match status" value="1"/>
</dbReference>
<dbReference type="SMART" id="SM00448">
    <property type="entry name" value="REC"/>
    <property type="match status" value="1"/>
</dbReference>
<dbReference type="SUPFAM" id="SSF52172">
    <property type="entry name" value="CheY-like"/>
    <property type="match status" value="1"/>
</dbReference>